<dbReference type="Proteomes" id="UP000000561">
    <property type="component" value="Chromosome 14"/>
</dbReference>
<evidence type="ECO:0000313" key="3">
    <source>
        <dbReference type="EMBL" id="KIS67264.1"/>
    </source>
</evidence>
<feature type="compositionally biased region" description="Basic and acidic residues" evidence="1">
    <location>
        <begin position="1"/>
        <end position="14"/>
    </location>
</feature>
<dbReference type="Gene3D" id="3.10.10.10">
    <property type="entry name" value="HIV Type 1 Reverse Transcriptase, subunit A, domain 1"/>
    <property type="match status" value="2"/>
</dbReference>
<dbReference type="InterPro" id="IPR043502">
    <property type="entry name" value="DNA/RNA_pol_sf"/>
</dbReference>
<dbReference type="PANTHER" id="PTHR24559">
    <property type="entry name" value="TRANSPOSON TY3-I GAG-POL POLYPROTEIN"/>
    <property type="match status" value="1"/>
</dbReference>
<dbReference type="AlphaFoldDB" id="A0A0D1DSG3"/>
<dbReference type="eggNOG" id="KOG0017">
    <property type="taxonomic scope" value="Eukaryota"/>
</dbReference>
<dbReference type="KEGG" id="uma:UMAG_04367"/>
<name>A0A0D1DSG3_MYCMD</name>
<evidence type="ECO:0000256" key="1">
    <source>
        <dbReference type="SAM" id="MobiDB-lite"/>
    </source>
</evidence>
<protein>
    <recommendedName>
        <fullName evidence="2">Reverse transcriptase domain-containing protein</fullName>
    </recommendedName>
</protein>
<reference evidence="3 4" key="1">
    <citation type="journal article" date="2006" name="Nature">
        <title>Insights from the genome of the biotrophic fungal plant pathogen Ustilago maydis.</title>
        <authorList>
            <person name="Kamper J."/>
            <person name="Kahmann R."/>
            <person name="Bolker M."/>
            <person name="Ma L.J."/>
            <person name="Brefort T."/>
            <person name="Saville B.J."/>
            <person name="Banuett F."/>
            <person name="Kronstad J.W."/>
            <person name="Gold S.E."/>
            <person name="Muller O."/>
            <person name="Perlin M.H."/>
            <person name="Wosten H.A."/>
            <person name="de Vries R."/>
            <person name="Ruiz-Herrera J."/>
            <person name="Reynaga-Pena C.G."/>
            <person name="Snetselaar K."/>
            <person name="McCann M."/>
            <person name="Perez-Martin J."/>
            <person name="Feldbrugge M."/>
            <person name="Basse C.W."/>
            <person name="Steinberg G."/>
            <person name="Ibeas J.I."/>
            <person name="Holloman W."/>
            <person name="Guzman P."/>
            <person name="Farman M."/>
            <person name="Stajich J.E."/>
            <person name="Sentandreu R."/>
            <person name="Gonzalez-Prieto J.M."/>
            <person name="Kennell J.C."/>
            <person name="Molina L."/>
            <person name="Schirawski J."/>
            <person name="Mendoza-Mendoza A."/>
            <person name="Greilinger D."/>
            <person name="Munch K."/>
            <person name="Rossel N."/>
            <person name="Scherer M."/>
            <person name="Vranes M."/>
            <person name="Ladendorf O."/>
            <person name="Vincon V."/>
            <person name="Fuchs U."/>
            <person name="Sandrock B."/>
            <person name="Meng S."/>
            <person name="Ho E.C."/>
            <person name="Cahill M.J."/>
            <person name="Boyce K.J."/>
            <person name="Klose J."/>
            <person name="Klosterman S.J."/>
            <person name="Deelstra H.J."/>
            <person name="Ortiz-Castellanos L."/>
            <person name="Li W."/>
            <person name="Sanchez-Alonso P."/>
            <person name="Schreier P.H."/>
            <person name="Hauser-Hahn I."/>
            <person name="Vaupel M."/>
            <person name="Koopmann E."/>
            <person name="Friedrich G."/>
            <person name="Voss H."/>
            <person name="Schluter T."/>
            <person name="Margolis J."/>
            <person name="Platt D."/>
            <person name="Swimmer C."/>
            <person name="Gnirke A."/>
            <person name="Chen F."/>
            <person name="Vysotskaia V."/>
            <person name="Mannhaupt G."/>
            <person name="Guldener U."/>
            <person name="Munsterkotter M."/>
            <person name="Haase D."/>
            <person name="Oesterheld M."/>
            <person name="Mewes H.W."/>
            <person name="Mauceli E.W."/>
            <person name="DeCaprio D."/>
            <person name="Wade C.M."/>
            <person name="Butler J."/>
            <person name="Young S."/>
            <person name="Jaffe D.B."/>
            <person name="Calvo S."/>
            <person name="Nusbaum C."/>
            <person name="Galagan J."/>
            <person name="Birren B.W."/>
        </authorList>
    </citation>
    <scope>NUCLEOTIDE SEQUENCE [LARGE SCALE GENOMIC DNA]</scope>
    <source>
        <strain evidence="4">DSM 14603 / FGSC 9021 / UM521</strain>
    </source>
</reference>
<gene>
    <name evidence="3" type="ORF">UMAG_04367</name>
</gene>
<feature type="domain" description="Reverse transcriptase" evidence="2">
    <location>
        <begin position="313"/>
        <end position="399"/>
    </location>
</feature>
<dbReference type="InterPro" id="IPR043128">
    <property type="entry name" value="Rev_trsase/Diguanyl_cyclase"/>
</dbReference>
<dbReference type="EMBL" id="CM003153">
    <property type="protein sequence ID" value="KIS67264.1"/>
    <property type="molecule type" value="Genomic_DNA"/>
</dbReference>
<dbReference type="GeneID" id="23564571"/>
<dbReference type="InterPro" id="IPR000477">
    <property type="entry name" value="RT_dom"/>
</dbReference>
<proteinExistence type="predicted"/>
<dbReference type="Pfam" id="PF00078">
    <property type="entry name" value="RVT_1"/>
    <property type="match status" value="1"/>
</dbReference>
<dbReference type="CDD" id="cd01647">
    <property type="entry name" value="RT_LTR"/>
    <property type="match status" value="1"/>
</dbReference>
<feature type="region of interest" description="Disordered" evidence="1">
    <location>
        <begin position="1"/>
        <end position="26"/>
    </location>
</feature>
<organism evidence="3 4">
    <name type="scientific">Mycosarcoma maydis</name>
    <name type="common">Corn smut fungus</name>
    <name type="synonym">Ustilago maydis</name>
    <dbReference type="NCBI Taxonomy" id="5270"/>
    <lineage>
        <taxon>Eukaryota</taxon>
        <taxon>Fungi</taxon>
        <taxon>Dikarya</taxon>
        <taxon>Basidiomycota</taxon>
        <taxon>Ustilaginomycotina</taxon>
        <taxon>Ustilaginomycetes</taxon>
        <taxon>Ustilaginales</taxon>
        <taxon>Ustilaginaceae</taxon>
        <taxon>Mycosarcoma</taxon>
    </lineage>
</organism>
<accession>A0A0D1DSG3</accession>
<evidence type="ECO:0000313" key="4">
    <source>
        <dbReference type="Proteomes" id="UP000000561"/>
    </source>
</evidence>
<evidence type="ECO:0000259" key="2">
    <source>
        <dbReference type="Pfam" id="PF00078"/>
    </source>
</evidence>
<dbReference type="PANTHER" id="PTHR24559:SF444">
    <property type="entry name" value="REVERSE TRANSCRIPTASE DOMAIN-CONTAINING PROTEIN"/>
    <property type="match status" value="1"/>
</dbReference>
<dbReference type="SUPFAM" id="SSF56672">
    <property type="entry name" value="DNA/RNA polymerases"/>
    <property type="match status" value="1"/>
</dbReference>
<dbReference type="RefSeq" id="XP_011391072.1">
    <property type="nucleotide sequence ID" value="XM_011392770.1"/>
</dbReference>
<dbReference type="VEuPathDB" id="FungiDB:UMAG_04367"/>
<sequence>MDHHVAGETTREGVDQPPSVPEPRHRDRREADLNARILDLIQQLHQTQLPSLMSQAKVLGDRKSFSDRLNEVYGHRDEEVEAYTKLSQLRMNTGRQGYGCGLTSTLVRTFHRSPPDSIWDWYRETQSIDRSRVLMEQAGHTGVDTVLEFVGAINGQPTRILADTAASLSLLSSVFDDKSRVKTKNIKKGSVHGITGHSMSFSQEAVMRTRESYDANKLPAPYQNFKAVLSEIEANRLPPRGETDLEIELVPESKPRQGSLFLKGPKEMEELRKYLDENLDKGLIRPSKSPARSPGLFVPKKDGGLRLCVDYRSLNEIYTKLDLKAAYNLVRVAEGDEWKTAFGTQLGLYEYLIIPFGFANAPPHFRSLVNSILRDIIGVYVVVYLDDLLIFSNTTLKHSMVVRYSAGYDALSNRENHTRDSQRLLLTKACDHRVRDRRDFDLDLGHDVDGLF</sequence>
<dbReference type="InParanoid" id="A0A0D1DSG3"/>
<dbReference type="InterPro" id="IPR053134">
    <property type="entry name" value="RNA-dir_DNA_polymerase"/>
</dbReference>
<dbReference type="OrthoDB" id="5599418at2759"/>
<keyword evidence="4" id="KW-1185">Reference proteome</keyword>
<dbReference type="Gene3D" id="3.30.70.270">
    <property type="match status" value="1"/>
</dbReference>